<dbReference type="InterPro" id="IPR036249">
    <property type="entry name" value="Thioredoxin-like_sf"/>
</dbReference>
<comment type="caution">
    <text evidence="1">The sequence shown here is derived from an EMBL/GenBank/DDBJ whole genome shotgun (WGS) entry which is preliminary data.</text>
</comment>
<dbReference type="AlphaFoldDB" id="A0A7I9VF51"/>
<dbReference type="RefSeq" id="WP_161897292.1">
    <property type="nucleotide sequence ID" value="NZ_BJOV01000005.1"/>
</dbReference>
<organism evidence="1 2">
    <name type="scientific">Gordonia spumicola</name>
    <dbReference type="NCBI Taxonomy" id="589161"/>
    <lineage>
        <taxon>Bacteria</taxon>
        <taxon>Bacillati</taxon>
        <taxon>Actinomycetota</taxon>
        <taxon>Actinomycetes</taxon>
        <taxon>Mycobacteriales</taxon>
        <taxon>Gordoniaceae</taxon>
        <taxon>Gordonia</taxon>
    </lineage>
</organism>
<protein>
    <recommendedName>
        <fullName evidence="3">Ferredoxin</fullName>
    </recommendedName>
</protein>
<sequence length="245" mass="26073">MTADWVIVTAPTDRGGEPAADLAAALDVLRARMPRTEFRAAVLGGGSTVTQALDAAADACARTVLVVSGQTVADRKNDAWFRRVIGHWLRTREDSPDVRIGPPLTDLDRFADLLADAVADGGEPARATTAPITSPAWEDVPGFARHVLVCRGPRCSAQGSGETQRSLSDALDARGLGDDDVLVTLTGCMFPCNQAPVVAVYPDDTWYGGLTDERVDRFVDEHLVGGRAVTEWAAPGRGRYRGGCD</sequence>
<dbReference type="Pfam" id="PF01257">
    <property type="entry name" value="2Fe-2S_thioredx"/>
    <property type="match status" value="1"/>
</dbReference>
<proteinExistence type="predicted"/>
<keyword evidence="2" id="KW-1185">Reference proteome</keyword>
<dbReference type="Gene3D" id="3.40.30.10">
    <property type="entry name" value="Glutaredoxin"/>
    <property type="match status" value="1"/>
</dbReference>
<dbReference type="Proteomes" id="UP000444960">
    <property type="component" value="Unassembled WGS sequence"/>
</dbReference>
<dbReference type="CDD" id="cd02980">
    <property type="entry name" value="TRX_Fd_family"/>
    <property type="match status" value="1"/>
</dbReference>
<dbReference type="OrthoDB" id="9800597at2"/>
<name>A0A7I9VF51_9ACTN</name>
<evidence type="ECO:0008006" key="3">
    <source>
        <dbReference type="Google" id="ProtNLM"/>
    </source>
</evidence>
<accession>A0A7I9VF51</accession>
<dbReference type="SUPFAM" id="SSF52833">
    <property type="entry name" value="Thioredoxin-like"/>
    <property type="match status" value="1"/>
</dbReference>
<gene>
    <name evidence="1" type="ORF">nbrc107696_42880</name>
</gene>
<evidence type="ECO:0000313" key="1">
    <source>
        <dbReference type="EMBL" id="GEE03842.1"/>
    </source>
</evidence>
<dbReference type="EMBL" id="BJOV01000005">
    <property type="protein sequence ID" value="GEE03842.1"/>
    <property type="molecule type" value="Genomic_DNA"/>
</dbReference>
<reference evidence="2" key="1">
    <citation type="submission" date="2019-06" db="EMBL/GenBank/DDBJ databases">
        <title>Gordonia isolated from sludge of a wastewater treatment plant.</title>
        <authorList>
            <person name="Tamura T."/>
            <person name="Aoyama K."/>
            <person name="Kang Y."/>
            <person name="Saito S."/>
            <person name="Akiyama N."/>
            <person name="Yazawa K."/>
            <person name="Gonoi T."/>
            <person name="Mikami Y."/>
        </authorList>
    </citation>
    <scope>NUCLEOTIDE SEQUENCE [LARGE SCALE GENOMIC DNA]</scope>
    <source>
        <strain evidence="2">NBRC 107696</strain>
    </source>
</reference>
<evidence type="ECO:0000313" key="2">
    <source>
        <dbReference type="Proteomes" id="UP000444960"/>
    </source>
</evidence>